<evidence type="ECO:0000313" key="3">
    <source>
        <dbReference type="Proteomes" id="UP000403266"/>
    </source>
</evidence>
<gene>
    <name evidence="2" type="ORF">FS320_31760</name>
</gene>
<organism evidence="2 3">
    <name type="scientific">Microvirga tunisiensis</name>
    <dbReference type="NCBI Taxonomy" id="2108360"/>
    <lineage>
        <taxon>Bacteria</taxon>
        <taxon>Pseudomonadati</taxon>
        <taxon>Pseudomonadota</taxon>
        <taxon>Alphaproteobacteria</taxon>
        <taxon>Hyphomicrobiales</taxon>
        <taxon>Methylobacteriaceae</taxon>
        <taxon>Microvirga</taxon>
    </lineage>
</organism>
<keyword evidence="3" id="KW-1185">Reference proteome</keyword>
<evidence type="ECO:0000313" key="2">
    <source>
        <dbReference type="EMBL" id="MPR29544.1"/>
    </source>
</evidence>
<protein>
    <submittedName>
        <fullName evidence="2">Uncharacterized protein</fullName>
    </submittedName>
</protein>
<dbReference type="EMBL" id="VOSK01000241">
    <property type="protein sequence ID" value="MPR29544.1"/>
    <property type="molecule type" value="Genomic_DNA"/>
</dbReference>
<accession>A0A5N7MTX0</accession>
<evidence type="ECO:0000256" key="1">
    <source>
        <dbReference type="SAM" id="MobiDB-lite"/>
    </source>
</evidence>
<comment type="caution">
    <text evidence="2">The sequence shown here is derived from an EMBL/GenBank/DDBJ whole genome shotgun (WGS) entry which is preliminary data.</text>
</comment>
<feature type="compositionally biased region" description="Polar residues" evidence="1">
    <location>
        <begin position="1"/>
        <end position="12"/>
    </location>
</feature>
<feature type="region of interest" description="Disordered" evidence="1">
    <location>
        <begin position="1"/>
        <end position="20"/>
    </location>
</feature>
<proteinExistence type="predicted"/>
<reference evidence="2 3" key="1">
    <citation type="journal article" date="2019" name="Syst. Appl. Microbiol.">
        <title>Microvirga tunisiensis sp. nov., a root nodule symbiotic bacterium isolated from Lupinus micranthus and L. luteus grown in Northern Tunisia.</title>
        <authorList>
            <person name="Msaddak A."/>
            <person name="Rejili M."/>
            <person name="Duran D."/>
            <person name="Mars M."/>
            <person name="Palacios J.M."/>
            <person name="Ruiz-Argueso T."/>
            <person name="Rey L."/>
            <person name="Imperial J."/>
        </authorList>
    </citation>
    <scope>NUCLEOTIDE SEQUENCE [LARGE SCALE GENOMIC DNA]</scope>
    <source>
        <strain evidence="2 3">Lmie10</strain>
    </source>
</reference>
<sequence length="93" mass="10692">MAANPKRQSSNAGMDASRTYPPELLPLLQSLLATVADIDFEHESDVETVRNSSADEWLKQRTIRKLQECHQERRMPYVQQVESLQRRLRALAA</sequence>
<dbReference type="AlphaFoldDB" id="A0A5N7MTX0"/>
<name>A0A5N7MTX0_9HYPH</name>
<dbReference type="Proteomes" id="UP000403266">
    <property type="component" value="Unassembled WGS sequence"/>
</dbReference>